<dbReference type="Proteomes" id="UP000479190">
    <property type="component" value="Unassembled WGS sequence"/>
</dbReference>
<name>A0A6H5I7Y7_9HYME</name>
<proteinExistence type="predicted"/>
<organism evidence="2 3">
    <name type="scientific">Trichogramma brassicae</name>
    <dbReference type="NCBI Taxonomy" id="86971"/>
    <lineage>
        <taxon>Eukaryota</taxon>
        <taxon>Metazoa</taxon>
        <taxon>Ecdysozoa</taxon>
        <taxon>Arthropoda</taxon>
        <taxon>Hexapoda</taxon>
        <taxon>Insecta</taxon>
        <taxon>Pterygota</taxon>
        <taxon>Neoptera</taxon>
        <taxon>Endopterygota</taxon>
        <taxon>Hymenoptera</taxon>
        <taxon>Apocrita</taxon>
        <taxon>Proctotrupomorpha</taxon>
        <taxon>Chalcidoidea</taxon>
        <taxon>Trichogrammatidae</taxon>
        <taxon>Trichogramma</taxon>
    </lineage>
</organism>
<protein>
    <submittedName>
        <fullName evidence="2">Uncharacterized protein</fullName>
    </submittedName>
</protein>
<feature type="non-terminal residue" evidence="2">
    <location>
        <position position="111"/>
    </location>
</feature>
<dbReference type="EMBL" id="CADCXV010000622">
    <property type="protein sequence ID" value="CAB0031088.1"/>
    <property type="molecule type" value="Genomic_DNA"/>
</dbReference>
<keyword evidence="3" id="KW-1185">Reference proteome</keyword>
<sequence length="111" mass="12143">MKIPLANVSSKLRRTKQQRRLQSMSGLKRKGSRRYTAALGAVHGHTKRAWRSYWRNGIPITFVGCGGRISTLFYTSFARITTIKIGAVYGVIASRSAFAAIVSCANCCSGS</sequence>
<evidence type="ECO:0000313" key="3">
    <source>
        <dbReference type="Proteomes" id="UP000479190"/>
    </source>
</evidence>
<feature type="region of interest" description="Disordered" evidence="1">
    <location>
        <begin position="1"/>
        <end position="29"/>
    </location>
</feature>
<gene>
    <name evidence="2" type="ORF">TBRA_LOCUS3068</name>
</gene>
<evidence type="ECO:0000256" key="1">
    <source>
        <dbReference type="SAM" id="MobiDB-lite"/>
    </source>
</evidence>
<dbReference type="AlphaFoldDB" id="A0A6H5I7Y7"/>
<accession>A0A6H5I7Y7</accession>
<evidence type="ECO:0000313" key="2">
    <source>
        <dbReference type="EMBL" id="CAB0031088.1"/>
    </source>
</evidence>
<reference evidence="2 3" key="1">
    <citation type="submission" date="2020-02" db="EMBL/GenBank/DDBJ databases">
        <authorList>
            <person name="Ferguson B K."/>
        </authorList>
    </citation>
    <scope>NUCLEOTIDE SEQUENCE [LARGE SCALE GENOMIC DNA]</scope>
</reference>